<gene>
    <name evidence="2" type="ORF">SC09_Contig17orf00270</name>
</gene>
<dbReference type="Gene3D" id="3.40.50.2000">
    <property type="entry name" value="Glycogen Phosphorylase B"/>
    <property type="match status" value="3"/>
</dbReference>
<dbReference type="PANTHER" id="PTHR12526">
    <property type="entry name" value="GLYCOSYLTRANSFERASE"/>
    <property type="match status" value="1"/>
</dbReference>
<dbReference type="PATRIC" id="fig|1423.173.peg.230"/>
<evidence type="ECO:0000259" key="1">
    <source>
        <dbReference type="Pfam" id="PF00534"/>
    </source>
</evidence>
<comment type="caution">
    <text evidence="2">The sequence shown here is derived from an EMBL/GenBank/DDBJ whole genome shotgun (WGS) entry which is preliminary data.</text>
</comment>
<dbReference type="InterPro" id="IPR001296">
    <property type="entry name" value="Glyco_trans_1"/>
</dbReference>
<evidence type="ECO:0000313" key="3">
    <source>
        <dbReference type="Proteomes" id="UP000032247"/>
    </source>
</evidence>
<dbReference type="AlphaFoldDB" id="A0A0D1KWT6"/>
<sequence>MNHNFILIDFLDEVRSGMALATERRANMVATERGAVSFLTLNFQNNHAHIISKMKKRQRLAENIEVYNFHEHFYNLPGHLSDNVSSPEVELFEEGFSHYIDDDRPNTNGYRYYDKEGNYAKYKLFDEKMRLKFIDYRDLNLQRTHRVEYDLNGRKRREIRYNLQNNKPAFEKYYDINGDCYLSVWVNSSGKRTKCVLHAGINKAFNHITDAHVYWVESILKDYTNPFLMLDELGLLDVFRKVGNDCNKIVTLHNTHLDKPHVKGSPYRRVYKEIFDHKDEFDAIVFLTEEQKRDVEEDYGTDERFVVIPHAVTLDKGAILDKSIERNPKSAITLARLEDSKNIADGIRAFRIVVDEIKDAEYHIFGYGKEKENLQALIKELHLENNVHIHGFTHNVNREIQKHGLSIMTSRFEGFCLVIMESLANQTPVVSYRTKYGPETLIRDGKDGYLVEYNNYEEAAEKVIELMQDSKRQKKFAKNSLDVYKRFSYARYKKNWLDLFKQLSN</sequence>
<protein>
    <recommendedName>
        <fullName evidence="1">Glycosyl transferase family 1 domain-containing protein</fullName>
    </recommendedName>
</protein>
<dbReference type="Proteomes" id="UP000032247">
    <property type="component" value="Unassembled WGS sequence"/>
</dbReference>
<feature type="domain" description="Glycosyl transferase family 1" evidence="1">
    <location>
        <begin position="325"/>
        <end position="480"/>
    </location>
</feature>
<dbReference type="Pfam" id="PF00534">
    <property type="entry name" value="Glycos_transf_1"/>
    <property type="match status" value="1"/>
</dbReference>
<proteinExistence type="predicted"/>
<dbReference type="PANTHER" id="PTHR12526:SF630">
    <property type="entry name" value="GLYCOSYLTRANSFERASE"/>
    <property type="match status" value="1"/>
</dbReference>
<accession>A0A0D1KWT6</accession>
<dbReference type="RefSeq" id="WP_082248563.1">
    <property type="nucleotide sequence ID" value="NZ_CP035400.1"/>
</dbReference>
<dbReference type="EMBL" id="JXBC01000001">
    <property type="protein sequence ID" value="KIU13110.1"/>
    <property type="molecule type" value="Genomic_DNA"/>
</dbReference>
<name>A0A0D1KWT6_BACIU</name>
<organism evidence="2 3">
    <name type="scientific">Bacillus subtilis</name>
    <dbReference type="NCBI Taxonomy" id="1423"/>
    <lineage>
        <taxon>Bacteria</taxon>
        <taxon>Bacillati</taxon>
        <taxon>Bacillota</taxon>
        <taxon>Bacilli</taxon>
        <taxon>Bacillales</taxon>
        <taxon>Bacillaceae</taxon>
        <taxon>Bacillus</taxon>
    </lineage>
</organism>
<dbReference type="SUPFAM" id="SSF53756">
    <property type="entry name" value="UDP-Glycosyltransferase/glycogen phosphorylase"/>
    <property type="match status" value="1"/>
</dbReference>
<reference evidence="2 3" key="1">
    <citation type="submission" date="2014-12" db="EMBL/GenBank/DDBJ databases">
        <title>Comparative genome analysis of Bacillus coagulans HM-08, Clostridium butyricum HM-68, Bacillus subtilis HM-66 and Bacillus licheniformis BL-09.</title>
        <authorList>
            <person name="Zhang H."/>
        </authorList>
    </citation>
    <scope>NUCLEOTIDE SEQUENCE [LARGE SCALE GENOMIC DNA]</scope>
    <source>
        <strain evidence="2 3">HM-66</strain>
    </source>
</reference>
<evidence type="ECO:0000313" key="2">
    <source>
        <dbReference type="EMBL" id="KIU13110.1"/>
    </source>
</evidence>
<dbReference type="GO" id="GO:0016757">
    <property type="term" value="F:glycosyltransferase activity"/>
    <property type="evidence" value="ECO:0007669"/>
    <property type="project" value="InterPro"/>
</dbReference>